<reference evidence="3 5" key="2">
    <citation type="submission" date="2018-12" db="EMBL/GenBank/DDBJ databases">
        <authorList>
            <consortium name="Pathogen Informatics"/>
        </authorList>
    </citation>
    <scope>NUCLEOTIDE SEQUENCE [LARGE SCALE GENOMIC DNA]</scope>
    <source>
        <strain evidence="3 5">NCTC13489</strain>
    </source>
</reference>
<dbReference type="InterPro" id="IPR034904">
    <property type="entry name" value="FSCA_dom_sf"/>
</dbReference>
<name>A0A3S4UTW9_9FLAO</name>
<sequence length="109" mass="12402">MILDSTDKNYDKISRAEMALYEVIDPELMVNIVDLGLVYDVEIKEENIIKVTMTLTTPHCPMGEAIQTGVKNSLEKELPGHEVEIDLVFEPAWNYDMVSSEGMQQLNNR</sequence>
<dbReference type="AlphaFoldDB" id="A0A3S4UTW9"/>
<dbReference type="RefSeq" id="WP_034717703.1">
    <property type="nucleotide sequence ID" value="NZ_FOIX01000001.1"/>
</dbReference>
<dbReference type="EMBL" id="LR134441">
    <property type="protein sequence ID" value="VEI00078.1"/>
    <property type="molecule type" value="Genomic_DNA"/>
</dbReference>
<dbReference type="InterPro" id="IPR002744">
    <property type="entry name" value="MIP18-like"/>
</dbReference>
<evidence type="ECO:0000313" key="5">
    <source>
        <dbReference type="Proteomes" id="UP000270036"/>
    </source>
</evidence>
<dbReference type="Gene3D" id="3.30.300.130">
    <property type="entry name" value="Fe-S cluster assembly (FSCA)"/>
    <property type="match status" value="1"/>
</dbReference>
<proteinExistence type="predicted"/>
<keyword evidence="4" id="KW-1185">Reference proteome</keyword>
<dbReference type="SUPFAM" id="SSF117916">
    <property type="entry name" value="Fe-S cluster assembly (FSCA) domain-like"/>
    <property type="match status" value="1"/>
</dbReference>
<dbReference type="PANTHER" id="PTHR42831:SF1">
    <property type="entry name" value="FE-S PROTEIN MATURATION AUXILIARY FACTOR YITW"/>
    <property type="match status" value="1"/>
</dbReference>
<dbReference type="EMBL" id="JPEP01000002">
    <property type="protein sequence ID" value="KEY17828.1"/>
    <property type="molecule type" value="Genomic_DNA"/>
</dbReference>
<organism evidence="3 5">
    <name type="scientific">Kaistella antarctica</name>
    <dbReference type="NCBI Taxonomy" id="266748"/>
    <lineage>
        <taxon>Bacteria</taxon>
        <taxon>Pseudomonadati</taxon>
        <taxon>Bacteroidota</taxon>
        <taxon>Flavobacteriia</taxon>
        <taxon>Flavobacteriales</taxon>
        <taxon>Weeksellaceae</taxon>
        <taxon>Chryseobacterium group</taxon>
        <taxon>Kaistella</taxon>
    </lineage>
</organism>
<gene>
    <name evidence="2" type="ORF">HY04_04630</name>
    <name evidence="3" type="ORF">NCTC13489_01936</name>
</gene>
<evidence type="ECO:0000313" key="3">
    <source>
        <dbReference type="EMBL" id="VEI00078.1"/>
    </source>
</evidence>
<feature type="domain" description="MIP18 family-like" evidence="1">
    <location>
        <begin position="18"/>
        <end position="84"/>
    </location>
</feature>
<dbReference type="OrthoDB" id="9805360at2"/>
<dbReference type="Proteomes" id="UP000270036">
    <property type="component" value="Chromosome"/>
</dbReference>
<evidence type="ECO:0000259" key="1">
    <source>
        <dbReference type="Pfam" id="PF01883"/>
    </source>
</evidence>
<dbReference type="Proteomes" id="UP000028349">
    <property type="component" value="Unassembled WGS sequence"/>
</dbReference>
<evidence type="ECO:0000313" key="4">
    <source>
        <dbReference type="Proteomes" id="UP000028349"/>
    </source>
</evidence>
<dbReference type="STRING" id="266748.HY04_04630"/>
<dbReference type="KEGG" id="cant:NCTC13489_01936"/>
<dbReference type="PANTHER" id="PTHR42831">
    <property type="entry name" value="FE-S PROTEIN MATURATION AUXILIARY FACTOR YITW"/>
    <property type="match status" value="1"/>
</dbReference>
<dbReference type="InterPro" id="IPR052339">
    <property type="entry name" value="Fe-S_Maturation_MIP18"/>
</dbReference>
<accession>A0A3S4UTW9</accession>
<reference evidence="2 4" key="1">
    <citation type="submission" date="2014-07" db="EMBL/GenBank/DDBJ databases">
        <authorList>
            <person name="Pisani N.G."/>
            <person name="Newman J.D."/>
        </authorList>
    </citation>
    <scope>NUCLEOTIDE SEQUENCE [LARGE SCALE GENOMIC DNA]</scope>
    <source>
        <strain evidence="2 4">LMG 24720</strain>
    </source>
</reference>
<protein>
    <submittedName>
        <fullName evidence="3">FeS assembly SUF system protein</fullName>
    </submittedName>
</protein>
<evidence type="ECO:0000313" key="2">
    <source>
        <dbReference type="EMBL" id="KEY17828.1"/>
    </source>
</evidence>
<dbReference type="Pfam" id="PF01883">
    <property type="entry name" value="FeS_assembly_P"/>
    <property type="match status" value="1"/>
</dbReference>